<proteinExistence type="predicted"/>
<dbReference type="Proteomes" id="UP001217089">
    <property type="component" value="Unassembled WGS sequence"/>
</dbReference>
<keyword evidence="4" id="KW-1185">Reference proteome</keyword>
<evidence type="ECO:0000313" key="3">
    <source>
        <dbReference type="EMBL" id="KAJ8299440.1"/>
    </source>
</evidence>
<feature type="domain" description="BRCT" evidence="2">
    <location>
        <begin position="1"/>
        <end position="66"/>
    </location>
</feature>
<feature type="compositionally biased region" description="Pro residues" evidence="1">
    <location>
        <begin position="74"/>
        <end position="84"/>
    </location>
</feature>
<dbReference type="SUPFAM" id="SSF52113">
    <property type="entry name" value="BRCT domain"/>
    <property type="match status" value="1"/>
</dbReference>
<feature type="region of interest" description="Disordered" evidence="1">
    <location>
        <begin position="130"/>
        <end position="150"/>
    </location>
</feature>
<feature type="region of interest" description="Disordered" evidence="1">
    <location>
        <begin position="69"/>
        <end position="88"/>
    </location>
</feature>
<dbReference type="InterPro" id="IPR001357">
    <property type="entry name" value="BRCT_dom"/>
</dbReference>
<feature type="region of interest" description="Disordered" evidence="1">
    <location>
        <begin position="163"/>
        <end position="184"/>
    </location>
</feature>
<evidence type="ECO:0000256" key="1">
    <source>
        <dbReference type="SAM" id="MobiDB-lite"/>
    </source>
</evidence>
<evidence type="ECO:0000313" key="4">
    <source>
        <dbReference type="Proteomes" id="UP001217089"/>
    </source>
</evidence>
<protein>
    <recommendedName>
        <fullName evidence="2">BRCT domain-containing protein</fullName>
    </recommendedName>
</protein>
<dbReference type="Gene3D" id="3.40.50.10190">
    <property type="entry name" value="BRCT domain"/>
    <property type="match status" value="1"/>
</dbReference>
<dbReference type="EMBL" id="JARBDR010000921">
    <property type="protein sequence ID" value="KAJ8299440.1"/>
    <property type="molecule type" value="Genomic_DNA"/>
</dbReference>
<gene>
    <name evidence="3" type="ORF">KUTeg_023500</name>
</gene>
<accession>A0ABQ9E7H5</accession>
<sequence>MVSHVIADDATQSDYSEAKELFDLPVVSAKYQKATEKGDAIKIVTPDWVTDSIVKGSRIDEILYHPRLIEYPKPDPPTPPPQPVEEPMDTLQPQMQAGLMPQPQSREMARSPGKQVIAQQLAAAVLERRSSNEDGGLGGQGSRPTTPSAAKEALARMVNNRIQASGRPSNSQSPKSPIMAQHPMQMPFPYPLPQQGLPPFSQQELMQPSSMRTLRNITNSSEHMPQVPGIRPNANKIGQMLGINMQQQHQQQQMRHQPPGYHLHPPSYPHPQSHHQPQFPMMPSYWGHDPSETGHITTWWASRSSIF</sequence>
<organism evidence="3 4">
    <name type="scientific">Tegillarca granosa</name>
    <name type="common">Malaysian cockle</name>
    <name type="synonym">Anadara granosa</name>
    <dbReference type="NCBI Taxonomy" id="220873"/>
    <lineage>
        <taxon>Eukaryota</taxon>
        <taxon>Metazoa</taxon>
        <taxon>Spiralia</taxon>
        <taxon>Lophotrochozoa</taxon>
        <taxon>Mollusca</taxon>
        <taxon>Bivalvia</taxon>
        <taxon>Autobranchia</taxon>
        <taxon>Pteriomorphia</taxon>
        <taxon>Arcoida</taxon>
        <taxon>Arcoidea</taxon>
        <taxon>Arcidae</taxon>
        <taxon>Tegillarca</taxon>
    </lineage>
</organism>
<dbReference type="PROSITE" id="PS50172">
    <property type="entry name" value="BRCT"/>
    <property type="match status" value="1"/>
</dbReference>
<feature type="compositionally biased region" description="Polar residues" evidence="1">
    <location>
        <begin position="163"/>
        <end position="175"/>
    </location>
</feature>
<name>A0ABQ9E7H5_TEGGR</name>
<evidence type="ECO:0000259" key="2">
    <source>
        <dbReference type="PROSITE" id="PS50172"/>
    </source>
</evidence>
<reference evidence="3 4" key="1">
    <citation type="submission" date="2022-12" db="EMBL/GenBank/DDBJ databases">
        <title>Chromosome-level genome of Tegillarca granosa.</title>
        <authorList>
            <person name="Kim J."/>
        </authorList>
    </citation>
    <scope>NUCLEOTIDE SEQUENCE [LARGE SCALE GENOMIC DNA]</scope>
    <source>
        <strain evidence="3">Teg-2019</strain>
        <tissue evidence="3">Adductor muscle</tissue>
    </source>
</reference>
<dbReference type="InterPro" id="IPR036420">
    <property type="entry name" value="BRCT_dom_sf"/>
</dbReference>
<comment type="caution">
    <text evidence="3">The sequence shown here is derived from an EMBL/GenBank/DDBJ whole genome shotgun (WGS) entry which is preliminary data.</text>
</comment>